<keyword evidence="3" id="KW-1185">Reference proteome</keyword>
<organism evidence="2 3">
    <name type="scientific">Stentor coeruleus</name>
    <dbReference type="NCBI Taxonomy" id="5963"/>
    <lineage>
        <taxon>Eukaryota</taxon>
        <taxon>Sar</taxon>
        <taxon>Alveolata</taxon>
        <taxon>Ciliophora</taxon>
        <taxon>Postciliodesmatophora</taxon>
        <taxon>Heterotrichea</taxon>
        <taxon>Heterotrichida</taxon>
        <taxon>Stentoridae</taxon>
        <taxon>Stentor</taxon>
    </lineage>
</organism>
<name>A0A1R2BJB7_9CILI</name>
<dbReference type="AlphaFoldDB" id="A0A1R2BJB7"/>
<accession>A0A1R2BJB7</accession>
<dbReference type="Proteomes" id="UP000187209">
    <property type="component" value="Unassembled WGS sequence"/>
</dbReference>
<keyword evidence="1" id="KW-0175">Coiled coil</keyword>
<feature type="coiled-coil region" evidence="1">
    <location>
        <begin position="7"/>
        <end position="100"/>
    </location>
</feature>
<evidence type="ECO:0000256" key="1">
    <source>
        <dbReference type="SAM" id="Coils"/>
    </source>
</evidence>
<feature type="coiled-coil region" evidence="1">
    <location>
        <begin position="134"/>
        <end position="291"/>
    </location>
</feature>
<evidence type="ECO:0000313" key="3">
    <source>
        <dbReference type="Proteomes" id="UP000187209"/>
    </source>
</evidence>
<sequence length="297" mass="34907">MAAISEARSIQKEIQECKKEIILLEKELRRNGFEEAFQAKLSIQEKLRQEMVSLNSELQQLRQEILKIKQVQEEVEKQEAENMRSQIEQVKKENIHLIAQEEQMKKSEHLLDLNQQNYIYGIYQRRLGPTERENADLTKKIKKCEEDIEKLKSKCENVKFRYPSTHVEKLKLTHEHLTEVQEKENAVKHQISLLENEIKALKSLPKQNTEEILQQIQELTLHIEKDRIKSAQLEKKIKEKTHELRLAKLTIPKVNGSHSMYKDIELLNCILADKIGELSDITIDIEDLEEKINSLST</sequence>
<protein>
    <submittedName>
        <fullName evidence="2">Uncharacterized protein</fullName>
    </submittedName>
</protein>
<comment type="caution">
    <text evidence="2">The sequence shown here is derived from an EMBL/GenBank/DDBJ whole genome shotgun (WGS) entry which is preliminary data.</text>
</comment>
<reference evidence="2 3" key="1">
    <citation type="submission" date="2016-11" db="EMBL/GenBank/DDBJ databases">
        <title>The macronuclear genome of Stentor coeruleus: a giant cell with tiny introns.</title>
        <authorList>
            <person name="Slabodnick M."/>
            <person name="Ruby J.G."/>
            <person name="Reiff S.B."/>
            <person name="Swart E.C."/>
            <person name="Gosai S."/>
            <person name="Prabakaran S."/>
            <person name="Witkowska E."/>
            <person name="Larue G.E."/>
            <person name="Fisher S."/>
            <person name="Freeman R.M."/>
            <person name="Gunawardena J."/>
            <person name="Chu W."/>
            <person name="Stover N.A."/>
            <person name="Gregory B.D."/>
            <person name="Nowacki M."/>
            <person name="Derisi J."/>
            <person name="Roy S.W."/>
            <person name="Marshall W.F."/>
            <person name="Sood P."/>
        </authorList>
    </citation>
    <scope>NUCLEOTIDE SEQUENCE [LARGE SCALE GENOMIC DNA]</scope>
    <source>
        <strain evidence="2">WM001</strain>
    </source>
</reference>
<proteinExistence type="predicted"/>
<dbReference type="EMBL" id="MPUH01000607">
    <property type="protein sequence ID" value="OMJ76870.1"/>
    <property type="molecule type" value="Genomic_DNA"/>
</dbReference>
<gene>
    <name evidence="2" type="ORF">SteCoe_23678</name>
</gene>
<evidence type="ECO:0000313" key="2">
    <source>
        <dbReference type="EMBL" id="OMJ76870.1"/>
    </source>
</evidence>